<keyword evidence="1" id="KW-1133">Transmembrane helix</keyword>
<evidence type="ECO:0000313" key="3">
    <source>
        <dbReference type="EMBL" id="KAF9522173.1"/>
    </source>
</evidence>
<comment type="caution">
    <text evidence="3">The sequence shown here is derived from an EMBL/GenBank/DDBJ whole genome shotgun (WGS) entry which is preliminary data.</text>
</comment>
<dbReference type="EMBL" id="MU157957">
    <property type="protein sequence ID" value="KAF9522173.1"/>
    <property type="molecule type" value="Genomic_DNA"/>
</dbReference>
<protein>
    <recommendedName>
        <fullName evidence="2">DUF6533 domain-containing protein</fullName>
    </recommendedName>
</protein>
<keyword evidence="4" id="KW-1185">Reference proteome</keyword>
<evidence type="ECO:0000256" key="1">
    <source>
        <dbReference type="SAM" id="Phobius"/>
    </source>
</evidence>
<proteinExistence type="predicted"/>
<keyword evidence="1" id="KW-0812">Transmembrane</keyword>
<dbReference type="Pfam" id="PF20151">
    <property type="entry name" value="DUF6533"/>
    <property type="match status" value="1"/>
</dbReference>
<reference evidence="3" key="1">
    <citation type="submission" date="2020-11" db="EMBL/GenBank/DDBJ databases">
        <authorList>
            <consortium name="DOE Joint Genome Institute"/>
            <person name="Ahrendt S."/>
            <person name="Riley R."/>
            <person name="Andreopoulos W."/>
            <person name="Labutti K."/>
            <person name="Pangilinan J."/>
            <person name="Ruiz-Duenas F.J."/>
            <person name="Barrasa J.M."/>
            <person name="Sanchez-Garcia M."/>
            <person name="Camarero S."/>
            <person name="Miyauchi S."/>
            <person name="Serrano A."/>
            <person name="Linde D."/>
            <person name="Babiker R."/>
            <person name="Drula E."/>
            <person name="Ayuso-Fernandez I."/>
            <person name="Pacheco R."/>
            <person name="Padilla G."/>
            <person name="Ferreira P."/>
            <person name="Barriuso J."/>
            <person name="Kellner H."/>
            <person name="Castanera R."/>
            <person name="Alfaro M."/>
            <person name="Ramirez L."/>
            <person name="Pisabarro A.G."/>
            <person name="Kuo A."/>
            <person name="Tritt A."/>
            <person name="Lipzen A."/>
            <person name="He G."/>
            <person name="Yan M."/>
            <person name="Ng V."/>
            <person name="Cullen D."/>
            <person name="Martin F."/>
            <person name="Rosso M.-N."/>
            <person name="Henrissat B."/>
            <person name="Hibbett D."/>
            <person name="Martinez A.T."/>
            <person name="Grigoriev I.V."/>
        </authorList>
    </citation>
    <scope>NUCLEOTIDE SEQUENCE</scope>
    <source>
        <strain evidence="3">CBS 506.95</strain>
    </source>
</reference>
<dbReference type="Proteomes" id="UP000807306">
    <property type="component" value="Unassembled WGS sequence"/>
</dbReference>
<accession>A0A9P6E424</accession>
<sequence length="237" mass="26551">MASDSSLQLAATKAVRFSIQFASIALIYYDYTLTSMREVAYFWRHRSGLRLSTFLYFCCRYALVANVLYALALAGKVKYIRYVEFNLFELFAIQQYSCDTAYQICTALSVAGRFGILTVWGARTYAVFDKNKIVLICFAALGLTAIILACGLIYIGFVSLFSVGTIVLFNLKGTRGTVFERALNALTIPVSGLMTARFLIRLREWEYLSSSVNLSQSTMAGPIQFRQTETNTETSLT</sequence>
<keyword evidence="1" id="KW-0472">Membrane</keyword>
<gene>
    <name evidence="3" type="ORF">CPB83DRAFT_899849</name>
</gene>
<evidence type="ECO:0000313" key="4">
    <source>
        <dbReference type="Proteomes" id="UP000807306"/>
    </source>
</evidence>
<name>A0A9P6E424_9AGAR</name>
<evidence type="ECO:0000259" key="2">
    <source>
        <dbReference type="Pfam" id="PF20151"/>
    </source>
</evidence>
<dbReference type="InterPro" id="IPR045340">
    <property type="entry name" value="DUF6533"/>
</dbReference>
<feature type="transmembrane region" description="Helical" evidence="1">
    <location>
        <begin position="133"/>
        <end position="162"/>
    </location>
</feature>
<feature type="domain" description="DUF6533" evidence="2">
    <location>
        <begin position="19"/>
        <end position="62"/>
    </location>
</feature>
<dbReference type="AlphaFoldDB" id="A0A9P6E424"/>
<feature type="transmembrane region" description="Helical" evidence="1">
    <location>
        <begin position="54"/>
        <end position="80"/>
    </location>
</feature>
<dbReference type="OrthoDB" id="3242409at2759"/>
<feature type="transmembrane region" description="Helical" evidence="1">
    <location>
        <begin position="14"/>
        <end position="33"/>
    </location>
</feature>
<organism evidence="3 4">
    <name type="scientific">Crepidotus variabilis</name>
    <dbReference type="NCBI Taxonomy" id="179855"/>
    <lineage>
        <taxon>Eukaryota</taxon>
        <taxon>Fungi</taxon>
        <taxon>Dikarya</taxon>
        <taxon>Basidiomycota</taxon>
        <taxon>Agaricomycotina</taxon>
        <taxon>Agaricomycetes</taxon>
        <taxon>Agaricomycetidae</taxon>
        <taxon>Agaricales</taxon>
        <taxon>Agaricineae</taxon>
        <taxon>Crepidotaceae</taxon>
        <taxon>Crepidotus</taxon>
    </lineage>
</organism>